<dbReference type="SMART" id="SM00507">
    <property type="entry name" value="HNHc"/>
    <property type="match status" value="1"/>
</dbReference>
<dbReference type="RefSeq" id="YP_009620641.1">
    <property type="nucleotide sequence ID" value="NC_042090.1"/>
</dbReference>
<dbReference type="Gene3D" id="3.90.75.20">
    <property type="match status" value="1"/>
</dbReference>
<dbReference type="GO" id="GO:0004519">
    <property type="term" value="F:endonuclease activity"/>
    <property type="evidence" value="ECO:0007669"/>
    <property type="project" value="UniProtKB-KW"/>
</dbReference>
<keyword evidence="2" id="KW-0540">Nuclease</keyword>
<keyword evidence="2" id="KW-0378">Hydrolase</keyword>
<feature type="domain" description="HNH nuclease" evidence="1">
    <location>
        <begin position="50"/>
        <end position="100"/>
    </location>
</feature>
<keyword evidence="3" id="KW-1185">Reference proteome</keyword>
<protein>
    <submittedName>
        <fullName evidence="2">H-N-H homing endonuclease</fullName>
    </submittedName>
</protein>
<dbReference type="GeneID" id="40097294"/>
<dbReference type="InterPro" id="IPR044925">
    <property type="entry name" value="His-Me_finger_sf"/>
</dbReference>
<proteinExistence type="predicted"/>
<evidence type="ECO:0000259" key="1">
    <source>
        <dbReference type="SMART" id="SM00507"/>
    </source>
</evidence>
<dbReference type="OrthoDB" id="23011at10239"/>
<keyword evidence="2" id="KW-0255">Endonuclease</keyword>
<organism evidence="2 3">
    <name type="scientific">Proteus phage PM135</name>
    <dbReference type="NCBI Taxonomy" id="2048008"/>
    <lineage>
        <taxon>Viruses</taxon>
        <taxon>Duplodnaviria</taxon>
        <taxon>Heunggongvirae</taxon>
        <taxon>Uroviricota</taxon>
        <taxon>Caudoviricetes</taxon>
        <taxon>Demerecviridae</taxon>
        <taxon>Novosibvirus</taxon>
        <taxon>Novosibvirus PM135</taxon>
    </lineage>
</organism>
<dbReference type="CDD" id="cd00085">
    <property type="entry name" value="HNHc"/>
    <property type="match status" value="1"/>
</dbReference>
<dbReference type="KEGG" id="vg:40097294"/>
<evidence type="ECO:0000313" key="2">
    <source>
        <dbReference type="EMBL" id="ATW69957.1"/>
    </source>
</evidence>
<dbReference type="SUPFAM" id="SSF54060">
    <property type="entry name" value="His-Me finger endonucleases"/>
    <property type="match status" value="1"/>
</dbReference>
<dbReference type="EMBL" id="MG030347">
    <property type="protein sequence ID" value="ATW69957.1"/>
    <property type="molecule type" value="Genomic_DNA"/>
</dbReference>
<sequence>MEGFTPIPEHPEYLVSDSGGIYSTISNRLLRPTVDGAGYLHFAVRLDTRKYKWLRVHRVVCRVFGNLPSLDSTLEVDHINRNKLDNRAVNLNALTPEEHISKTLTDKGLKPGTKLCSCGIPISTRNNTCFACAHNKGSHITIEDIIYWVTNYSWSRASRELGISDNGLRKKYRSLTGKDPKSIKYDFSK</sequence>
<dbReference type="Proteomes" id="UP000241842">
    <property type="component" value="Segment"/>
</dbReference>
<reference evidence="3" key="1">
    <citation type="submission" date="2017-10" db="EMBL/GenBank/DDBJ databases">
        <title>Isolation and characterization of a group of new proteus bacteriophages.</title>
        <authorList>
            <person name="Kozlova Y.N."/>
            <person name="Morozova V.V."/>
            <person name="Babkin I.V."/>
            <person name="Tikunova N.V."/>
            <person name="Bokovaya O.V."/>
            <person name="Shedko E.D."/>
        </authorList>
    </citation>
    <scope>NUCLEOTIDE SEQUENCE [LARGE SCALE GENOMIC DNA]</scope>
</reference>
<dbReference type="InterPro" id="IPR003615">
    <property type="entry name" value="HNH_nuc"/>
</dbReference>
<evidence type="ECO:0000313" key="3">
    <source>
        <dbReference type="Proteomes" id="UP000241842"/>
    </source>
</evidence>
<accession>A0A2H4PRN8</accession>
<name>A0A2H4PRN8_9CAUD</name>
<dbReference type="Pfam" id="PF13392">
    <property type="entry name" value="HNH_3"/>
    <property type="match status" value="1"/>
</dbReference>